<comment type="function">
    <text evidence="10">Involved in lipopolysaccharide (LPS) biosynthesis. Catalyzes the transfer of 3-deoxy-D-manno-octulosonate (Kdo) residue(s) from CMP-Kdo to lipid IV(A), the tetraacyldisaccharide-1,4'-bisphosphate precursor of lipid A.</text>
</comment>
<keyword evidence="5 10" id="KW-0808">Transferase</keyword>
<feature type="site" description="Transition state stabilizer" evidence="9">
    <location>
        <position position="132"/>
    </location>
</feature>
<dbReference type="FunFam" id="3.40.50.2000:FF:000032">
    <property type="entry name" value="3-deoxy-D-manno-octulosonic acid transferase"/>
    <property type="match status" value="1"/>
</dbReference>
<dbReference type="PANTHER" id="PTHR42755">
    <property type="entry name" value="3-DEOXY-MANNO-OCTULOSONATE CYTIDYLYLTRANSFERASE"/>
    <property type="match status" value="1"/>
</dbReference>
<comment type="catalytic activity">
    <reaction evidence="7 10">
        <text>lipid IVA (E. coli) + CMP-3-deoxy-beta-D-manno-octulosonate = alpha-Kdo-(2-&gt;6)-lipid IVA (E. coli) + CMP + H(+)</text>
        <dbReference type="Rhea" id="RHEA:28066"/>
        <dbReference type="ChEBI" id="CHEBI:15378"/>
        <dbReference type="ChEBI" id="CHEBI:58603"/>
        <dbReference type="ChEBI" id="CHEBI:60364"/>
        <dbReference type="ChEBI" id="CHEBI:60377"/>
        <dbReference type="ChEBI" id="CHEBI:85987"/>
        <dbReference type="EC" id="2.4.99.12"/>
    </reaction>
</comment>
<keyword evidence="13" id="KW-1185">Reference proteome</keyword>
<dbReference type="GO" id="GO:0009244">
    <property type="term" value="P:lipopolysaccharide core region biosynthetic process"/>
    <property type="evidence" value="ECO:0007669"/>
    <property type="project" value="UniProtKB-UniRule"/>
</dbReference>
<dbReference type="Proteomes" id="UP000319449">
    <property type="component" value="Unassembled WGS sequence"/>
</dbReference>
<dbReference type="OrthoDB" id="9789797at2"/>
<dbReference type="PANTHER" id="PTHR42755:SF1">
    <property type="entry name" value="3-DEOXY-D-MANNO-OCTULOSONIC ACID TRANSFERASE, MITOCHONDRIAL-RELATED"/>
    <property type="match status" value="1"/>
</dbReference>
<dbReference type="Pfam" id="PF04413">
    <property type="entry name" value="Glycos_transf_N"/>
    <property type="match status" value="1"/>
</dbReference>
<sequence>MYVLYNILLWLALPFILAYHLYRSVSRGRPAAFGERFGFVDNAITAPVAGRSPIWVHAVSVGETIAAKPLLKGLKERWPNRPLILSNMTETGRAIGQGIRDVDLALHFPFDYPFAVRSLLSRVRPALIVIVETEIWPNFVRIARERGIPVVMVNGRISDRSYSRYLRLRRFFGPILAHFSALCMQSAEDGRRIAAIGADPARVFVAGNLKYDIAVIVPTPDERLAIRTAYRLPPEALVVTAGSTHPGEEVLVIAAFRALLAAGLPVVLVLVPRHPERADEVAGLLEKADRAYVRRSGLGAATPLIAPGRVLLVDTIGELMRLYAVSDLVFVGGSLVPVGGHNLLEPASLGVPVVFGPYMENFREISRLALAGEGGVQVADESALGAALATLLQDADRRLTMGERGRRIVAENGGATERHLEVIERLLDERPART</sequence>
<evidence type="ECO:0000256" key="6">
    <source>
        <dbReference type="ARBA" id="ARBA00031445"/>
    </source>
</evidence>
<accession>A0A562VND0</accession>
<evidence type="ECO:0000256" key="10">
    <source>
        <dbReference type="RuleBase" id="RU365103"/>
    </source>
</evidence>
<evidence type="ECO:0000256" key="7">
    <source>
        <dbReference type="ARBA" id="ARBA00049183"/>
    </source>
</evidence>
<dbReference type="UniPathway" id="UPA00958"/>
<name>A0A562VND0_9BACT</name>
<dbReference type="RefSeq" id="WP_145021936.1">
    <property type="nucleotide sequence ID" value="NZ_VLLN01000010.1"/>
</dbReference>
<dbReference type="InterPro" id="IPR007507">
    <property type="entry name" value="Glycos_transf_N"/>
</dbReference>
<reference evidence="12 13" key="1">
    <citation type="submission" date="2019-07" db="EMBL/GenBank/DDBJ databases">
        <title>Genomic Encyclopedia of Archaeal and Bacterial Type Strains, Phase II (KMG-II): from individual species to whole genera.</title>
        <authorList>
            <person name="Goeker M."/>
        </authorList>
    </citation>
    <scope>NUCLEOTIDE SEQUENCE [LARGE SCALE GENOMIC DNA]</scope>
    <source>
        <strain evidence="12 13">ATCC BAA-1139</strain>
    </source>
</reference>
<evidence type="ECO:0000256" key="5">
    <source>
        <dbReference type="ARBA" id="ARBA00022679"/>
    </source>
</evidence>
<organism evidence="12 13">
    <name type="scientific">Geobacter argillaceus</name>
    <dbReference type="NCBI Taxonomy" id="345631"/>
    <lineage>
        <taxon>Bacteria</taxon>
        <taxon>Pseudomonadati</taxon>
        <taxon>Thermodesulfobacteriota</taxon>
        <taxon>Desulfuromonadia</taxon>
        <taxon>Geobacterales</taxon>
        <taxon>Geobacteraceae</taxon>
        <taxon>Geobacter</taxon>
    </lineage>
</organism>
<evidence type="ECO:0000256" key="3">
    <source>
        <dbReference type="ARBA" id="ARBA00012621"/>
    </source>
</evidence>
<evidence type="ECO:0000256" key="4">
    <source>
        <dbReference type="ARBA" id="ARBA00019077"/>
    </source>
</evidence>
<evidence type="ECO:0000313" key="12">
    <source>
        <dbReference type="EMBL" id="TWJ19281.1"/>
    </source>
</evidence>
<feature type="site" description="Transition state stabilizer" evidence="9">
    <location>
        <position position="210"/>
    </location>
</feature>
<evidence type="ECO:0000256" key="1">
    <source>
        <dbReference type="ARBA" id="ARBA00004713"/>
    </source>
</evidence>
<feature type="active site" description="Proton acceptor" evidence="8">
    <location>
        <position position="63"/>
    </location>
</feature>
<gene>
    <name evidence="12" type="ORF">JN12_01972</name>
</gene>
<evidence type="ECO:0000256" key="8">
    <source>
        <dbReference type="PIRSR" id="PIRSR639901-1"/>
    </source>
</evidence>
<evidence type="ECO:0000256" key="9">
    <source>
        <dbReference type="PIRSR" id="PIRSR639901-2"/>
    </source>
</evidence>
<comment type="subcellular location">
    <subcellularLocation>
        <location evidence="10">Cell membrane</location>
    </subcellularLocation>
</comment>
<dbReference type="EC" id="2.4.99.12" evidence="3 10"/>
<evidence type="ECO:0000259" key="11">
    <source>
        <dbReference type="Pfam" id="PF04413"/>
    </source>
</evidence>
<dbReference type="GO" id="GO:0005886">
    <property type="term" value="C:plasma membrane"/>
    <property type="evidence" value="ECO:0007669"/>
    <property type="project" value="UniProtKB-SubCell"/>
</dbReference>
<dbReference type="GO" id="GO:0043842">
    <property type="term" value="F:Kdo transferase activity"/>
    <property type="evidence" value="ECO:0007669"/>
    <property type="project" value="UniProtKB-EC"/>
</dbReference>
<dbReference type="AlphaFoldDB" id="A0A562VND0"/>
<protein>
    <recommendedName>
        <fullName evidence="4 10">3-deoxy-D-manno-octulosonic acid transferase</fullName>
        <shortName evidence="10">Kdo transferase</shortName>
        <ecNumber evidence="3 10">2.4.99.12</ecNumber>
    </recommendedName>
    <alternativeName>
        <fullName evidence="6 10">Lipid IV(A) 3-deoxy-D-manno-octulosonic acid transferase</fullName>
    </alternativeName>
</protein>
<keyword evidence="10" id="KW-0448">Lipopolysaccharide biosynthesis</keyword>
<dbReference type="InterPro" id="IPR038107">
    <property type="entry name" value="Glycos_transf_N_sf"/>
</dbReference>
<evidence type="ECO:0000256" key="2">
    <source>
        <dbReference type="ARBA" id="ARBA00006380"/>
    </source>
</evidence>
<comment type="pathway">
    <text evidence="1 10">Bacterial outer membrane biogenesis; LPS core biosynthesis.</text>
</comment>
<feature type="domain" description="3-deoxy-D-manno-octulosonic-acid transferase N-terminal" evidence="11">
    <location>
        <begin position="33"/>
        <end position="213"/>
    </location>
</feature>
<proteinExistence type="inferred from homology"/>
<dbReference type="Gene3D" id="3.40.50.2000">
    <property type="entry name" value="Glycogen Phosphorylase B"/>
    <property type="match status" value="1"/>
</dbReference>
<dbReference type="Gene3D" id="3.40.50.11720">
    <property type="entry name" value="3-Deoxy-D-manno-octulosonic-acid transferase, N-terminal domain"/>
    <property type="match status" value="1"/>
</dbReference>
<keyword evidence="10" id="KW-0472">Membrane</keyword>
<dbReference type="EMBL" id="VLLN01000010">
    <property type="protein sequence ID" value="TWJ19281.1"/>
    <property type="molecule type" value="Genomic_DNA"/>
</dbReference>
<comment type="caution">
    <text evidence="12">The sequence shown here is derived from an EMBL/GenBank/DDBJ whole genome shotgun (WGS) entry which is preliminary data.</text>
</comment>
<dbReference type="InterPro" id="IPR039901">
    <property type="entry name" value="Kdotransferase"/>
</dbReference>
<comment type="similarity">
    <text evidence="2">Belongs to the glycosyltransferase group 1 family. Glycosyltransferase 30 subfamily.</text>
</comment>
<dbReference type="GO" id="GO:0009245">
    <property type="term" value="P:lipid A biosynthetic process"/>
    <property type="evidence" value="ECO:0007669"/>
    <property type="project" value="TreeGrafter"/>
</dbReference>
<evidence type="ECO:0000313" key="13">
    <source>
        <dbReference type="Proteomes" id="UP000319449"/>
    </source>
</evidence>
<keyword evidence="10" id="KW-1003">Cell membrane</keyword>
<dbReference type="SUPFAM" id="SSF53756">
    <property type="entry name" value="UDP-Glycosyltransferase/glycogen phosphorylase"/>
    <property type="match status" value="1"/>
</dbReference>